<keyword evidence="3" id="KW-0378">Hydrolase</keyword>
<evidence type="ECO:0000313" key="11">
    <source>
        <dbReference type="Proteomes" id="UP000751190"/>
    </source>
</evidence>
<dbReference type="PROSITE" id="PS51192">
    <property type="entry name" value="HELICASE_ATP_BIND_1"/>
    <property type="match status" value="1"/>
</dbReference>
<dbReference type="SMART" id="SM00490">
    <property type="entry name" value="HELICc"/>
    <property type="match status" value="1"/>
</dbReference>
<dbReference type="SUPFAM" id="SSF52540">
    <property type="entry name" value="P-loop containing nucleoside triphosphate hydrolases"/>
    <property type="match status" value="1"/>
</dbReference>
<dbReference type="InterPro" id="IPR011545">
    <property type="entry name" value="DEAD/DEAH_box_helicase_dom"/>
</dbReference>
<dbReference type="PROSITE" id="PS51194">
    <property type="entry name" value="HELICASE_CTER"/>
    <property type="match status" value="1"/>
</dbReference>
<dbReference type="InterPro" id="IPR014001">
    <property type="entry name" value="Helicase_ATP-bd"/>
</dbReference>
<dbReference type="InterPro" id="IPR001650">
    <property type="entry name" value="Helicase_C-like"/>
</dbReference>
<dbReference type="InterPro" id="IPR027417">
    <property type="entry name" value="P-loop_NTPase"/>
</dbReference>
<evidence type="ECO:0000256" key="2">
    <source>
        <dbReference type="ARBA" id="ARBA00022741"/>
    </source>
</evidence>
<dbReference type="GO" id="GO:0016787">
    <property type="term" value="F:hydrolase activity"/>
    <property type="evidence" value="ECO:0007669"/>
    <property type="project" value="UniProtKB-KW"/>
</dbReference>
<dbReference type="EMBL" id="JAGTXO010000006">
    <property type="protein sequence ID" value="KAG8467526.1"/>
    <property type="molecule type" value="Genomic_DNA"/>
</dbReference>
<comment type="caution">
    <text evidence="10">The sequence shown here is derived from an EMBL/GenBank/DDBJ whole genome shotgun (WGS) entry which is preliminary data.</text>
</comment>
<evidence type="ECO:0000256" key="6">
    <source>
        <dbReference type="SAM" id="MobiDB-lite"/>
    </source>
</evidence>
<evidence type="ECO:0000256" key="4">
    <source>
        <dbReference type="ARBA" id="ARBA00022806"/>
    </source>
</evidence>
<keyword evidence="7" id="KW-0732">Signal</keyword>
<feature type="compositionally biased region" description="Low complexity" evidence="6">
    <location>
        <begin position="510"/>
        <end position="522"/>
    </location>
</feature>
<dbReference type="OrthoDB" id="10256233at2759"/>
<dbReference type="InterPro" id="IPR050547">
    <property type="entry name" value="DEAD_box_RNA_helicases"/>
</dbReference>
<dbReference type="PANTHER" id="PTHR47963:SF8">
    <property type="entry name" value="ATP-DEPENDENT RNA HELICASE DEAD"/>
    <property type="match status" value="1"/>
</dbReference>
<feature type="domain" description="Helicase ATP-binding" evidence="8">
    <location>
        <begin position="115"/>
        <end position="297"/>
    </location>
</feature>
<evidence type="ECO:0000256" key="5">
    <source>
        <dbReference type="ARBA" id="ARBA00022840"/>
    </source>
</evidence>
<feature type="chain" id="PRO_5035290581" description="RNA helicase" evidence="7">
    <location>
        <begin position="20"/>
        <end position="591"/>
    </location>
</feature>
<dbReference type="Pfam" id="PF00270">
    <property type="entry name" value="DEAD"/>
    <property type="match status" value="1"/>
</dbReference>
<proteinExistence type="predicted"/>
<dbReference type="EC" id="3.6.4.13" evidence="1"/>
<dbReference type="Gene3D" id="3.40.50.300">
    <property type="entry name" value="P-loop containing nucleotide triphosphate hydrolases"/>
    <property type="match status" value="2"/>
</dbReference>
<keyword evidence="5" id="KW-0067">ATP-binding</keyword>
<protein>
    <recommendedName>
        <fullName evidence="1">RNA helicase</fullName>
        <ecNumber evidence="1">3.6.4.13</ecNumber>
    </recommendedName>
</protein>
<organism evidence="10 11">
    <name type="scientific">Diacronema lutheri</name>
    <name type="common">Unicellular marine alga</name>
    <name type="synonym">Monochrysis lutheri</name>
    <dbReference type="NCBI Taxonomy" id="2081491"/>
    <lineage>
        <taxon>Eukaryota</taxon>
        <taxon>Haptista</taxon>
        <taxon>Haptophyta</taxon>
        <taxon>Pavlovophyceae</taxon>
        <taxon>Pavlovales</taxon>
        <taxon>Pavlovaceae</taxon>
        <taxon>Diacronema</taxon>
    </lineage>
</organism>
<evidence type="ECO:0000259" key="8">
    <source>
        <dbReference type="PROSITE" id="PS51192"/>
    </source>
</evidence>
<evidence type="ECO:0000256" key="7">
    <source>
        <dbReference type="SAM" id="SignalP"/>
    </source>
</evidence>
<evidence type="ECO:0000259" key="9">
    <source>
        <dbReference type="PROSITE" id="PS51194"/>
    </source>
</evidence>
<dbReference type="AlphaFoldDB" id="A0A8J6CDW4"/>
<dbReference type="Pfam" id="PF00271">
    <property type="entry name" value="Helicase_C"/>
    <property type="match status" value="1"/>
</dbReference>
<feature type="signal peptide" evidence="7">
    <location>
        <begin position="1"/>
        <end position="19"/>
    </location>
</feature>
<dbReference type="CDD" id="cd00268">
    <property type="entry name" value="DEADc"/>
    <property type="match status" value="1"/>
</dbReference>
<accession>A0A8J6CDW4</accession>
<feature type="domain" description="Helicase C-terminal" evidence="9">
    <location>
        <begin position="328"/>
        <end position="474"/>
    </location>
</feature>
<dbReference type="SMART" id="SM00487">
    <property type="entry name" value="DEXDc"/>
    <property type="match status" value="1"/>
</dbReference>
<gene>
    <name evidence="10" type="ORF">KFE25_000842</name>
</gene>
<dbReference type="GO" id="GO:0005524">
    <property type="term" value="F:ATP binding"/>
    <property type="evidence" value="ECO:0007669"/>
    <property type="project" value="UniProtKB-KW"/>
</dbReference>
<evidence type="ECO:0000256" key="1">
    <source>
        <dbReference type="ARBA" id="ARBA00012552"/>
    </source>
</evidence>
<keyword evidence="4" id="KW-0347">Helicase</keyword>
<dbReference type="PANTHER" id="PTHR47963">
    <property type="entry name" value="DEAD-BOX ATP-DEPENDENT RNA HELICASE 47, MITOCHONDRIAL"/>
    <property type="match status" value="1"/>
</dbReference>
<dbReference type="GO" id="GO:0003724">
    <property type="term" value="F:RNA helicase activity"/>
    <property type="evidence" value="ECO:0007669"/>
    <property type="project" value="UniProtKB-EC"/>
</dbReference>
<dbReference type="CDD" id="cd18787">
    <property type="entry name" value="SF2_C_DEAD"/>
    <property type="match status" value="1"/>
</dbReference>
<dbReference type="OMA" id="KHYYCIS"/>
<feature type="compositionally biased region" description="Low complexity" evidence="6">
    <location>
        <begin position="557"/>
        <end position="566"/>
    </location>
</feature>
<evidence type="ECO:0000256" key="3">
    <source>
        <dbReference type="ARBA" id="ARBA00022801"/>
    </source>
</evidence>
<dbReference type="InterPro" id="IPR044742">
    <property type="entry name" value="DEAD/DEAH_RhlB"/>
</dbReference>
<keyword evidence="2" id="KW-0547">Nucleotide-binding</keyword>
<feature type="region of interest" description="Disordered" evidence="6">
    <location>
        <begin position="480"/>
        <end position="591"/>
    </location>
</feature>
<keyword evidence="11" id="KW-1185">Reference proteome</keyword>
<dbReference type="GO" id="GO:0003723">
    <property type="term" value="F:RNA binding"/>
    <property type="evidence" value="ECO:0007669"/>
    <property type="project" value="TreeGrafter"/>
</dbReference>
<reference evidence="10" key="1">
    <citation type="submission" date="2021-05" db="EMBL/GenBank/DDBJ databases">
        <title>The genome of the haptophyte Pavlova lutheri (Diacronema luteri, Pavlovales) - a model for lipid biosynthesis in eukaryotic algae.</title>
        <authorList>
            <person name="Hulatt C.J."/>
            <person name="Posewitz M.C."/>
        </authorList>
    </citation>
    <scope>NUCLEOTIDE SEQUENCE</scope>
    <source>
        <strain evidence="10">NIVA-4/92</strain>
    </source>
</reference>
<sequence>MAAWPGVLAWFLGLGLAAARPSAGLGLASARHPSLAAVAIAARRPVARRARPASPVLMGATIDVLHVDEVGAATGPDGVDFNSLGLLAEPRHATLRDNLRRMGVSGPNMVQAHSAPLLLSGRDLVLHASTGSGKTLAFVLPAMSNVVEPQAGVQLLILCPSKELAMQTHRSCTALLEGSGLSSLPLVGGVNVARQEERLRKERPEVIVATPRRLVELALGNAKKLKLGSVRAVVVDEVDDVLRPPHAADLRHLLAHTRRAASDARDGARVQLVFASATGDAPAVRAAACELMREPALLSVHRRADARGLPPTISHGVMRVRPQKRIESLKRILSMEPRPQALAFVSTAQEADFVAEKLNELGVADVMPVRSSQERDERVTAMQRLLSGKLRAIVCTDIAARGLDVPSLSIVVNMDPPDDGRRYVHRAGRCGRAGRAGAVITIVSSDAQESAVRALAAKLGITLRQVGVFGGALRWDQADDDATAGGDAGGDEPTTRGGSVDRLHDGGTGRVNPRPAVAAAARKSSGEPSAARSADKPRAAKTKPAPRPDKLKPPRSAPADRPAAAAGDRKRSPAPARKQPQPRGSGDFTIL</sequence>
<evidence type="ECO:0000313" key="10">
    <source>
        <dbReference type="EMBL" id="KAG8467526.1"/>
    </source>
</evidence>
<name>A0A8J6CDW4_DIALT</name>
<dbReference type="Proteomes" id="UP000751190">
    <property type="component" value="Unassembled WGS sequence"/>
</dbReference>